<feature type="compositionally biased region" description="Basic residues" evidence="1">
    <location>
        <begin position="8"/>
        <end position="22"/>
    </location>
</feature>
<accession>A0AAW0BW45</accession>
<evidence type="ECO:0000313" key="3">
    <source>
        <dbReference type="Proteomes" id="UP001383192"/>
    </source>
</evidence>
<feature type="region of interest" description="Disordered" evidence="1">
    <location>
        <begin position="1"/>
        <end position="82"/>
    </location>
</feature>
<sequence>MPGPSNRTSRKNQRKSQVKARQAKSSGTSATSRTTQTLKGSAEDASEQRVQVTEDDRRQSVGSDLSLSSTGLRTPVSPRVEGQVVVTRPGSEGAGTSVEGTRDGEEDIAIIPIYDAKPAKELPIEDLIPLETASSSRLPTPHYPGELKELEAVDTIVLEEPCIHDPGNGPRVRDMRAFLKSRFFAQGPALDDPLRAEFAQEEVLQMLKTVLPEEMAMILWYNKSRATSRICPACHRLFRVGDVLSDTLDVANPDALTNSDPSESTMHPQLIREQDLSGLCTSMCFILAALNQCDPATIKVAWGHTSEEIDEAAWTTISQMSRNFQSSAANELIMVLRMTRLSDLGLAQLCFPDLNWESSEHEEA</sequence>
<comment type="caution">
    <text evidence="2">The sequence shown here is derived from an EMBL/GenBank/DDBJ whole genome shotgun (WGS) entry which is preliminary data.</text>
</comment>
<dbReference type="EMBL" id="JAYKXP010000072">
    <property type="protein sequence ID" value="KAK7031023.1"/>
    <property type="molecule type" value="Genomic_DNA"/>
</dbReference>
<evidence type="ECO:0000313" key="2">
    <source>
        <dbReference type="EMBL" id="KAK7031023.1"/>
    </source>
</evidence>
<organism evidence="2 3">
    <name type="scientific">Paramarasmius palmivorus</name>
    <dbReference type="NCBI Taxonomy" id="297713"/>
    <lineage>
        <taxon>Eukaryota</taxon>
        <taxon>Fungi</taxon>
        <taxon>Dikarya</taxon>
        <taxon>Basidiomycota</taxon>
        <taxon>Agaricomycotina</taxon>
        <taxon>Agaricomycetes</taxon>
        <taxon>Agaricomycetidae</taxon>
        <taxon>Agaricales</taxon>
        <taxon>Marasmiineae</taxon>
        <taxon>Marasmiaceae</taxon>
        <taxon>Paramarasmius</taxon>
    </lineage>
</organism>
<gene>
    <name evidence="2" type="ORF">VNI00_013813</name>
</gene>
<dbReference type="Proteomes" id="UP001383192">
    <property type="component" value="Unassembled WGS sequence"/>
</dbReference>
<proteinExistence type="predicted"/>
<protein>
    <submittedName>
        <fullName evidence="2">Uncharacterized protein</fullName>
    </submittedName>
</protein>
<evidence type="ECO:0000256" key="1">
    <source>
        <dbReference type="SAM" id="MobiDB-lite"/>
    </source>
</evidence>
<dbReference type="AlphaFoldDB" id="A0AAW0BW45"/>
<name>A0AAW0BW45_9AGAR</name>
<feature type="compositionally biased region" description="Polar residues" evidence="1">
    <location>
        <begin position="60"/>
        <end position="72"/>
    </location>
</feature>
<feature type="compositionally biased region" description="Polar residues" evidence="1">
    <location>
        <begin position="23"/>
        <end position="39"/>
    </location>
</feature>
<reference evidence="2 3" key="1">
    <citation type="submission" date="2024-01" db="EMBL/GenBank/DDBJ databases">
        <title>A draft genome for a cacao thread blight-causing isolate of Paramarasmius palmivorus.</title>
        <authorList>
            <person name="Baruah I.K."/>
            <person name="Bukari Y."/>
            <person name="Amoako-Attah I."/>
            <person name="Meinhardt L.W."/>
            <person name="Bailey B.A."/>
            <person name="Cohen S.P."/>
        </authorList>
    </citation>
    <scope>NUCLEOTIDE SEQUENCE [LARGE SCALE GENOMIC DNA]</scope>
    <source>
        <strain evidence="2 3">GH-12</strain>
    </source>
</reference>
<keyword evidence="3" id="KW-1185">Reference proteome</keyword>